<comment type="caution">
    <text evidence="16">The sequence shown here is derived from an EMBL/GenBank/DDBJ whole genome shotgun (WGS) entry which is preliminary data.</text>
</comment>
<evidence type="ECO:0000256" key="7">
    <source>
        <dbReference type="ARBA" id="ARBA00022692"/>
    </source>
</evidence>
<organism evidence="16 17">
    <name type="scientific">Barrientosiimonas humi</name>
    <dbReference type="NCBI Taxonomy" id="999931"/>
    <lineage>
        <taxon>Bacteria</taxon>
        <taxon>Bacillati</taxon>
        <taxon>Actinomycetota</taxon>
        <taxon>Actinomycetes</taxon>
        <taxon>Micrococcales</taxon>
        <taxon>Dermacoccaceae</taxon>
        <taxon>Barrientosiimonas</taxon>
    </lineage>
</organism>
<dbReference type="InterPro" id="IPR050515">
    <property type="entry name" value="Beta-lactam/transpept"/>
</dbReference>
<dbReference type="GO" id="GO:0071555">
    <property type="term" value="P:cell wall organization"/>
    <property type="evidence" value="ECO:0007669"/>
    <property type="project" value="UniProtKB-KW"/>
</dbReference>
<dbReference type="PANTHER" id="PTHR30627:SF2">
    <property type="entry name" value="PEPTIDOGLYCAN D,D-TRANSPEPTIDASE MRDA"/>
    <property type="match status" value="1"/>
</dbReference>
<dbReference type="Proteomes" id="UP000318336">
    <property type="component" value="Unassembled WGS sequence"/>
</dbReference>
<evidence type="ECO:0000256" key="5">
    <source>
        <dbReference type="ARBA" id="ARBA00022519"/>
    </source>
</evidence>
<evidence type="ECO:0000313" key="16">
    <source>
        <dbReference type="EMBL" id="TQL32645.1"/>
    </source>
</evidence>
<dbReference type="GO" id="GO:0008360">
    <property type="term" value="P:regulation of cell shape"/>
    <property type="evidence" value="ECO:0007669"/>
    <property type="project" value="UniProtKB-KW"/>
</dbReference>
<comment type="subcellular location">
    <subcellularLocation>
        <location evidence="2">Cell membrane</location>
    </subcellularLocation>
    <subcellularLocation>
        <location evidence="1">Membrane</location>
        <topology evidence="1">Single-pass membrane protein</topology>
    </subcellularLocation>
</comment>
<keyword evidence="17" id="KW-1185">Reference proteome</keyword>
<protein>
    <submittedName>
        <fullName evidence="16">Penicillin-binding protein 2</fullName>
    </submittedName>
</protein>
<dbReference type="GO" id="GO:0006508">
    <property type="term" value="P:proteolysis"/>
    <property type="evidence" value="ECO:0007669"/>
    <property type="project" value="UniProtKB-KW"/>
</dbReference>
<dbReference type="EMBL" id="VFOK01000001">
    <property type="protein sequence ID" value="TQL32645.1"/>
    <property type="molecule type" value="Genomic_DNA"/>
</dbReference>
<keyword evidence="5" id="KW-0997">Cell inner membrane</keyword>
<proteinExistence type="inferred from homology"/>
<reference evidence="16 17" key="1">
    <citation type="submission" date="2019-06" db="EMBL/GenBank/DDBJ databases">
        <title>Sequencing the genomes of 1000 actinobacteria strains.</title>
        <authorList>
            <person name="Klenk H.-P."/>
        </authorList>
    </citation>
    <scope>NUCLEOTIDE SEQUENCE [LARGE SCALE GENOMIC DNA]</scope>
    <source>
        <strain evidence="16 17">DSM 24617</strain>
    </source>
</reference>
<keyword evidence="11" id="KW-1133">Transmembrane helix</keyword>
<keyword evidence="8" id="KW-0378">Hydrolase</keyword>
<dbReference type="GO" id="GO:0005886">
    <property type="term" value="C:plasma membrane"/>
    <property type="evidence" value="ECO:0007669"/>
    <property type="project" value="UniProtKB-SubCell"/>
</dbReference>
<dbReference type="SUPFAM" id="SSF56601">
    <property type="entry name" value="beta-lactamase/transpeptidase-like"/>
    <property type="match status" value="1"/>
</dbReference>
<evidence type="ECO:0000256" key="13">
    <source>
        <dbReference type="ARBA" id="ARBA00023316"/>
    </source>
</evidence>
<dbReference type="InterPro" id="IPR036138">
    <property type="entry name" value="PBP_dimer_sf"/>
</dbReference>
<dbReference type="PANTHER" id="PTHR30627">
    <property type="entry name" value="PEPTIDOGLYCAN D,D-TRANSPEPTIDASE"/>
    <property type="match status" value="1"/>
</dbReference>
<evidence type="ECO:0000256" key="9">
    <source>
        <dbReference type="ARBA" id="ARBA00022960"/>
    </source>
</evidence>
<keyword evidence="9" id="KW-0133">Cell shape</keyword>
<dbReference type="Pfam" id="PF03717">
    <property type="entry name" value="PBP_dimer"/>
    <property type="match status" value="1"/>
</dbReference>
<sequence>MIARWRLRRRYRRRDRPSRPARVTRLAVLLGLSVVMVLAMLGRLVQLQVVQGDDFADRAAALGTRTISTPAIRGRILAADGKALVANGSRAVLTLDPTTLADQDDDGAGLLRRVAPLVGRTPEQLLERTRPCGTAGAPRPPVCFSGAPYEPIPIADDVPVERALTLLERPEEFPGLGVVAEPTRTYPALGQLNAAQVLGYLGRTNADDIRRDPTLTARDGLGRAGLEKQYDAALRGTPGRTVVAVDARGLPQRTLQNVAPVPGQDVVTNLDPTVQTAAERALGSAMSSAQAQGNPATAGAMVVLDASDGSVVAMASAPTYDPNVWSGGINSLEYARLTDPASGAPLLNRGTTFATAPASTFKAVSVPAAIAMGNDPDASYDCGPSVRIGDRTFRNFESVAFGQIDMRRALEVSCDTVFYRWAYNAWQQSGGLRAPVTATDPFVDTARSFGLGRRTGIDLPDEAAGRIPDRQWKRQRWLDTRATSCQRARTGYPEETDQARASYLQRIAQENCRSGYVYRAGDAVNFSIGQGDVAVTPLQLAVAYSAVANGGTLWAPQVAAATQRPGGGARQDLAPRRMGTVDFPGDSLAVDREGMAAVTRTGTAAAAFRGFPLDSYGVSGKTGTAEIFGKEATSWFASYGPRTASGKQYVVVAMITESGTGATYAAPAARKVWDVLRTR</sequence>
<evidence type="ECO:0000256" key="8">
    <source>
        <dbReference type="ARBA" id="ARBA00022801"/>
    </source>
</evidence>
<keyword evidence="4" id="KW-1003">Cell membrane</keyword>
<keyword evidence="6" id="KW-0645">Protease</keyword>
<evidence type="ECO:0000256" key="2">
    <source>
        <dbReference type="ARBA" id="ARBA00004236"/>
    </source>
</evidence>
<dbReference type="NCBIfam" id="TIGR03423">
    <property type="entry name" value="pbp2_mrdA"/>
    <property type="match status" value="1"/>
</dbReference>
<accession>A0A542X9Y2</accession>
<dbReference type="InterPro" id="IPR012338">
    <property type="entry name" value="Beta-lactam/transpept-like"/>
</dbReference>
<feature type="domain" description="Penicillin-binding protein transpeptidase" evidence="14">
    <location>
        <begin position="299"/>
        <end position="672"/>
    </location>
</feature>
<feature type="domain" description="Penicillin-binding protein dimerisation" evidence="15">
    <location>
        <begin position="69"/>
        <end position="254"/>
    </location>
</feature>
<gene>
    <name evidence="16" type="ORF">FB554_0777</name>
</gene>
<dbReference type="Pfam" id="PF00905">
    <property type="entry name" value="Transpeptidase"/>
    <property type="match status" value="1"/>
</dbReference>
<keyword evidence="13" id="KW-0961">Cell wall biogenesis/degradation</keyword>
<evidence type="ECO:0000256" key="10">
    <source>
        <dbReference type="ARBA" id="ARBA00022984"/>
    </source>
</evidence>
<evidence type="ECO:0000256" key="4">
    <source>
        <dbReference type="ARBA" id="ARBA00022475"/>
    </source>
</evidence>
<dbReference type="GO" id="GO:0009252">
    <property type="term" value="P:peptidoglycan biosynthetic process"/>
    <property type="evidence" value="ECO:0007669"/>
    <property type="project" value="UniProtKB-KW"/>
</dbReference>
<keyword evidence="12" id="KW-0472">Membrane</keyword>
<dbReference type="AlphaFoldDB" id="A0A542X9Y2"/>
<evidence type="ECO:0000256" key="1">
    <source>
        <dbReference type="ARBA" id="ARBA00004167"/>
    </source>
</evidence>
<evidence type="ECO:0000313" key="17">
    <source>
        <dbReference type="Proteomes" id="UP000318336"/>
    </source>
</evidence>
<name>A0A542X9Y2_9MICO</name>
<evidence type="ECO:0000256" key="6">
    <source>
        <dbReference type="ARBA" id="ARBA00022670"/>
    </source>
</evidence>
<dbReference type="GO" id="GO:0071972">
    <property type="term" value="F:peptidoglycan L,D-transpeptidase activity"/>
    <property type="evidence" value="ECO:0007669"/>
    <property type="project" value="TreeGrafter"/>
</dbReference>
<dbReference type="InterPro" id="IPR005311">
    <property type="entry name" value="PBP_dimer"/>
</dbReference>
<evidence type="ECO:0000259" key="14">
    <source>
        <dbReference type="Pfam" id="PF00905"/>
    </source>
</evidence>
<dbReference type="OrthoDB" id="9789078at2"/>
<dbReference type="SUPFAM" id="SSF56519">
    <property type="entry name" value="Penicillin binding protein dimerisation domain"/>
    <property type="match status" value="1"/>
</dbReference>
<dbReference type="Gene3D" id="3.40.710.10">
    <property type="entry name" value="DD-peptidase/beta-lactamase superfamily"/>
    <property type="match status" value="1"/>
</dbReference>
<evidence type="ECO:0000256" key="11">
    <source>
        <dbReference type="ARBA" id="ARBA00022989"/>
    </source>
</evidence>
<evidence type="ECO:0000259" key="15">
    <source>
        <dbReference type="Pfam" id="PF03717"/>
    </source>
</evidence>
<keyword evidence="10" id="KW-0573">Peptidoglycan synthesis</keyword>
<dbReference type="InterPro" id="IPR017790">
    <property type="entry name" value="Penicillin-binding_protein_2"/>
</dbReference>
<dbReference type="RefSeq" id="WP_142004710.1">
    <property type="nucleotide sequence ID" value="NZ_CAJTBP010000001.1"/>
</dbReference>
<dbReference type="GO" id="GO:0008658">
    <property type="term" value="F:penicillin binding"/>
    <property type="evidence" value="ECO:0007669"/>
    <property type="project" value="InterPro"/>
</dbReference>
<dbReference type="InterPro" id="IPR001460">
    <property type="entry name" value="PCN-bd_Tpept"/>
</dbReference>
<dbReference type="GO" id="GO:0009002">
    <property type="term" value="F:serine-type D-Ala-D-Ala carboxypeptidase activity"/>
    <property type="evidence" value="ECO:0007669"/>
    <property type="project" value="InterPro"/>
</dbReference>
<evidence type="ECO:0000256" key="3">
    <source>
        <dbReference type="ARBA" id="ARBA00007171"/>
    </source>
</evidence>
<comment type="similarity">
    <text evidence="3">Belongs to the transpeptidase family.</text>
</comment>
<evidence type="ECO:0000256" key="12">
    <source>
        <dbReference type="ARBA" id="ARBA00023136"/>
    </source>
</evidence>
<keyword evidence="7" id="KW-0812">Transmembrane</keyword>
<dbReference type="Gene3D" id="3.90.1310.10">
    <property type="entry name" value="Penicillin-binding protein 2a (Domain 2)"/>
    <property type="match status" value="1"/>
</dbReference>